<dbReference type="InterPro" id="IPR052021">
    <property type="entry name" value="Type-I_RS_S_subunit"/>
</dbReference>
<keyword evidence="2" id="KW-0680">Restriction system</keyword>
<dbReference type="GO" id="GO:0003677">
    <property type="term" value="F:DNA binding"/>
    <property type="evidence" value="ECO:0007669"/>
    <property type="project" value="UniProtKB-KW"/>
</dbReference>
<reference evidence="5 6" key="1">
    <citation type="journal article" date="2006" name="J. Bacteriol.">
        <title>The genome sequence of Methanosphaera stadtmanae reveals why this human intestinal archaeon is restricted to methanol and H2 for methane formation and ATP synthesis.</title>
        <authorList>
            <person name="Fricke W.F."/>
            <person name="Seedorf H."/>
            <person name="Henne A."/>
            <person name="Kruer M."/>
            <person name="Liesegang H."/>
            <person name="Hedderich R."/>
            <person name="Gottschalk G."/>
            <person name="Thauer R.K."/>
        </authorList>
    </citation>
    <scope>NUCLEOTIDE SEQUENCE [LARGE SCALE GENOMIC DNA]</scope>
    <source>
        <strain evidence="6">ATCC 43021 / DSM 3091 / JCM 11832 / MCB-3</strain>
    </source>
</reference>
<dbReference type="REBASE" id="11799">
    <property type="entry name" value="S2.MstDORF479P"/>
</dbReference>
<evidence type="ECO:0000313" key="6">
    <source>
        <dbReference type="Proteomes" id="UP000001931"/>
    </source>
</evidence>
<dbReference type="AlphaFoldDB" id="Q2NH20"/>
<sequence>MGNCVIFLDEKRIPLNQQIRSQMLSKYPYYGAAGIIDYVNNYIFDDELILLGEDGSIIPTLASGKCWVSNHAHVLKNKKNINLYFLYNILSKIHFEKYNTGTIQPKLNKKTAKNIKIKITSKKEQEKIVDFMLSIGTKIKKIQKQIKFLKTFKKGLLQKMFC</sequence>
<evidence type="ECO:0000259" key="4">
    <source>
        <dbReference type="Pfam" id="PF01420"/>
    </source>
</evidence>
<dbReference type="GO" id="GO:0009307">
    <property type="term" value="P:DNA restriction-modification system"/>
    <property type="evidence" value="ECO:0007669"/>
    <property type="project" value="UniProtKB-KW"/>
</dbReference>
<dbReference type="HOGENOM" id="CLU_021095_7_3_2"/>
<dbReference type="KEGG" id="mst:Msp_0483"/>
<dbReference type="Gene3D" id="1.10.287.1120">
    <property type="entry name" value="Bipartite methylase S protein"/>
    <property type="match status" value="1"/>
</dbReference>
<dbReference type="Pfam" id="PF01420">
    <property type="entry name" value="Methylase_S"/>
    <property type="match status" value="1"/>
</dbReference>
<dbReference type="eggNOG" id="arCOG02626">
    <property type="taxonomic scope" value="Archaea"/>
</dbReference>
<evidence type="ECO:0000313" key="5">
    <source>
        <dbReference type="EMBL" id="ABC56883.1"/>
    </source>
</evidence>
<dbReference type="STRING" id="339860.Msp_0483"/>
<dbReference type="InterPro" id="IPR000055">
    <property type="entry name" value="Restrct_endonuc_typeI_TRD"/>
</dbReference>
<dbReference type="PANTHER" id="PTHR30408">
    <property type="entry name" value="TYPE-1 RESTRICTION ENZYME ECOKI SPECIFICITY PROTEIN"/>
    <property type="match status" value="1"/>
</dbReference>
<dbReference type="CDD" id="cd17262">
    <property type="entry name" value="RMtype1_S_Aco12261I-TRD2-CR2"/>
    <property type="match status" value="1"/>
</dbReference>
<evidence type="ECO:0000256" key="1">
    <source>
        <dbReference type="ARBA" id="ARBA00010923"/>
    </source>
</evidence>
<protein>
    <recommendedName>
        <fullName evidence="4">Type I restriction modification DNA specificity domain-containing protein</fullName>
    </recommendedName>
</protein>
<dbReference type="OrthoDB" id="81835at2157"/>
<organism evidence="5 6">
    <name type="scientific">Methanosphaera stadtmanae (strain ATCC 43021 / DSM 3091 / JCM 11832 / MCB-3)</name>
    <dbReference type="NCBI Taxonomy" id="339860"/>
    <lineage>
        <taxon>Archaea</taxon>
        <taxon>Methanobacteriati</taxon>
        <taxon>Methanobacteriota</taxon>
        <taxon>Methanomada group</taxon>
        <taxon>Methanobacteria</taxon>
        <taxon>Methanobacteriales</taxon>
        <taxon>Methanobacteriaceae</taxon>
        <taxon>Methanosphaera</taxon>
    </lineage>
</organism>
<dbReference type="Proteomes" id="UP000001931">
    <property type="component" value="Chromosome"/>
</dbReference>
<evidence type="ECO:0000256" key="2">
    <source>
        <dbReference type="ARBA" id="ARBA00022747"/>
    </source>
</evidence>
<gene>
    <name evidence="5" type="ordered locus">Msp_0483</name>
</gene>
<keyword evidence="6" id="KW-1185">Reference proteome</keyword>
<accession>Q2NH20</accession>
<dbReference type="PANTHER" id="PTHR30408:SF12">
    <property type="entry name" value="TYPE I RESTRICTION ENZYME MJAVIII SPECIFICITY SUBUNIT"/>
    <property type="match status" value="1"/>
</dbReference>
<keyword evidence="3" id="KW-0238">DNA-binding</keyword>
<name>Q2NH20_METST</name>
<proteinExistence type="inferred from homology"/>
<dbReference type="GeneID" id="3855562"/>
<comment type="similarity">
    <text evidence="1">Belongs to the type-I restriction system S methylase family.</text>
</comment>
<dbReference type="InterPro" id="IPR044946">
    <property type="entry name" value="Restrct_endonuc_typeI_TRD_sf"/>
</dbReference>
<dbReference type="Gene3D" id="3.90.220.20">
    <property type="entry name" value="DNA methylase specificity domains"/>
    <property type="match status" value="1"/>
</dbReference>
<dbReference type="EMBL" id="CP000102">
    <property type="protein sequence ID" value="ABC56883.1"/>
    <property type="molecule type" value="Genomic_DNA"/>
</dbReference>
<evidence type="ECO:0000256" key="3">
    <source>
        <dbReference type="ARBA" id="ARBA00023125"/>
    </source>
</evidence>
<feature type="domain" description="Type I restriction modification DNA specificity" evidence="4">
    <location>
        <begin position="25"/>
        <end position="144"/>
    </location>
</feature>
<dbReference type="SUPFAM" id="SSF116734">
    <property type="entry name" value="DNA methylase specificity domain"/>
    <property type="match status" value="1"/>
</dbReference>
<dbReference type="RefSeq" id="WP_011406083.1">
    <property type="nucleotide sequence ID" value="NC_007681.1"/>
</dbReference>